<gene>
    <name evidence="1" type="ORF">TNO010_520115</name>
</gene>
<dbReference type="Proteomes" id="UP000490060">
    <property type="component" value="Unassembled WGS sequence"/>
</dbReference>
<organism evidence="1 2">
    <name type="scientific">Tenacibaculum finnmarkense genomovar ulcerans</name>
    <dbReference type="NCBI Taxonomy" id="2781388"/>
    <lineage>
        <taxon>Bacteria</taxon>
        <taxon>Pseudomonadati</taxon>
        <taxon>Bacteroidota</taxon>
        <taxon>Flavobacteriia</taxon>
        <taxon>Flavobacteriales</taxon>
        <taxon>Flavobacteriaceae</taxon>
        <taxon>Tenacibaculum</taxon>
        <taxon>Tenacibaculum finnmarkense</taxon>
    </lineage>
</organism>
<reference evidence="1 2" key="1">
    <citation type="submission" date="2017-11" db="EMBL/GenBank/DDBJ databases">
        <authorList>
            <person name="Duchaud E."/>
        </authorList>
    </citation>
    <scope>NUCLEOTIDE SEQUENCE [LARGE SCALE GENOMIC DNA]</scope>
    <source>
        <strain evidence="1 2">TNO010</strain>
    </source>
</reference>
<dbReference type="AlphaFoldDB" id="A0A2I2MB09"/>
<dbReference type="InterPro" id="IPR036513">
    <property type="entry name" value="STAS_dom_sf"/>
</dbReference>
<dbReference type="SUPFAM" id="SSF52091">
    <property type="entry name" value="SpoIIaa-like"/>
    <property type="match status" value="1"/>
</dbReference>
<accession>A0A2I2MB09</accession>
<dbReference type="EMBL" id="OENE01000048">
    <property type="protein sequence ID" value="SOU89728.1"/>
    <property type="molecule type" value="Genomic_DNA"/>
</dbReference>
<evidence type="ECO:0008006" key="3">
    <source>
        <dbReference type="Google" id="ProtNLM"/>
    </source>
</evidence>
<sequence>MALQITRRNGKFHLKGKLNNTTSKFLIAYFEHFIARNKKVIIKIDKVNEITRDGLRAISTLISIAFKKNKKFAVIGYGAKEIYDEFNQMDAV</sequence>
<protein>
    <recommendedName>
        <fullName evidence="3">STAS domain-containing protein</fullName>
    </recommendedName>
</protein>
<proteinExistence type="predicted"/>
<name>A0A2I2MB09_9FLAO</name>
<evidence type="ECO:0000313" key="2">
    <source>
        <dbReference type="Proteomes" id="UP000490060"/>
    </source>
</evidence>
<evidence type="ECO:0000313" key="1">
    <source>
        <dbReference type="EMBL" id="SOU89728.1"/>
    </source>
</evidence>
<dbReference type="RefSeq" id="WP_058885202.1">
    <property type="nucleotide sequence ID" value="NZ_JAJHTG010000004.1"/>
</dbReference>